<evidence type="ECO:0000313" key="3">
    <source>
        <dbReference type="EMBL" id="MEF7612905.1"/>
    </source>
</evidence>
<keyword evidence="4" id="KW-1185">Reference proteome</keyword>
<dbReference type="Pfam" id="PF19029">
    <property type="entry name" value="DUF883_C"/>
    <property type="match status" value="1"/>
</dbReference>
<dbReference type="PANTHER" id="PTHR35893:SF3">
    <property type="entry name" value="INNER MEMBRANE PROTEIN"/>
    <property type="match status" value="1"/>
</dbReference>
<dbReference type="EMBL" id="JAZIBG010000009">
    <property type="protein sequence ID" value="MEF7612905.1"/>
    <property type="molecule type" value="Genomic_DNA"/>
</dbReference>
<name>A0AAW9QCT2_9BURK</name>
<gene>
    <name evidence="3" type="ORF">V4F39_03210</name>
</gene>
<dbReference type="RefSeq" id="WP_332287809.1">
    <property type="nucleotide sequence ID" value="NZ_JAZIBG010000009.1"/>
</dbReference>
<evidence type="ECO:0000256" key="1">
    <source>
        <dbReference type="SAM" id="Phobius"/>
    </source>
</evidence>
<keyword evidence="1" id="KW-1133">Transmembrane helix</keyword>
<dbReference type="PANTHER" id="PTHR35893">
    <property type="entry name" value="INNER MEMBRANE PROTEIN-RELATED"/>
    <property type="match status" value="1"/>
</dbReference>
<dbReference type="AlphaFoldDB" id="A0AAW9QCT2"/>
<dbReference type="Proteomes" id="UP001336250">
    <property type="component" value="Unassembled WGS sequence"/>
</dbReference>
<feature type="transmembrane region" description="Helical" evidence="1">
    <location>
        <begin position="85"/>
        <end position="104"/>
    </location>
</feature>
<evidence type="ECO:0000259" key="2">
    <source>
        <dbReference type="Pfam" id="PF19029"/>
    </source>
</evidence>
<comment type="caution">
    <text evidence="3">The sequence shown here is derived from an EMBL/GenBank/DDBJ whole genome shotgun (WGS) entry which is preliminary data.</text>
</comment>
<protein>
    <recommendedName>
        <fullName evidence="2">DUF883 domain-containing protein</fullName>
    </recommendedName>
</protein>
<keyword evidence="1" id="KW-0472">Membrane</keyword>
<keyword evidence="1" id="KW-0812">Transmembrane</keyword>
<reference evidence="3 4" key="1">
    <citation type="submission" date="2024-02" db="EMBL/GenBank/DDBJ databases">
        <title>Genome sequence of Aquincola sp. MAHUQ-54.</title>
        <authorList>
            <person name="Huq M.A."/>
        </authorList>
    </citation>
    <scope>NUCLEOTIDE SEQUENCE [LARGE SCALE GENOMIC DNA]</scope>
    <source>
        <strain evidence="3 4">MAHUQ-54</strain>
    </source>
</reference>
<accession>A0AAW9QCT2</accession>
<dbReference type="GO" id="GO:0043022">
    <property type="term" value="F:ribosome binding"/>
    <property type="evidence" value="ECO:0007669"/>
    <property type="project" value="InterPro"/>
</dbReference>
<dbReference type="InterPro" id="IPR043605">
    <property type="entry name" value="DUF883_C"/>
</dbReference>
<organism evidence="3 4">
    <name type="scientific">Aquincola agrisoli</name>
    <dbReference type="NCBI Taxonomy" id="3119538"/>
    <lineage>
        <taxon>Bacteria</taxon>
        <taxon>Pseudomonadati</taxon>
        <taxon>Pseudomonadota</taxon>
        <taxon>Betaproteobacteria</taxon>
        <taxon>Burkholderiales</taxon>
        <taxon>Sphaerotilaceae</taxon>
        <taxon>Aquincola</taxon>
    </lineage>
</organism>
<proteinExistence type="predicted"/>
<dbReference type="InterPro" id="IPR010279">
    <property type="entry name" value="YqjD/ElaB"/>
</dbReference>
<evidence type="ECO:0000313" key="4">
    <source>
        <dbReference type="Proteomes" id="UP001336250"/>
    </source>
</evidence>
<feature type="domain" description="DUF883" evidence="2">
    <location>
        <begin position="77"/>
        <end position="103"/>
    </location>
</feature>
<sequence>MTEISKEHAIQDRITEGLRHAVDEADALLKSGLKQGDAEVQALRDRLASRLRRTRVQLDELEEAAIHRARHAARAIDDQVHSHPYAAIGVAAAVGAVAGLLVALSRNR</sequence>